<dbReference type="VEuPathDB" id="FungiDB:PC110_g15423"/>
<accession>A0A329RX96</accession>
<name>A0A329RX96_9STRA</name>
<reference evidence="2 3" key="1">
    <citation type="submission" date="2018-01" db="EMBL/GenBank/DDBJ databases">
        <title>Draft genome of the strawberry crown rot pathogen Phytophthora cactorum.</title>
        <authorList>
            <person name="Armitage A.D."/>
            <person name="Lysoe E."/>
            <person name="Nellist C.F."/>
            <person name="Harrison R.J."/>
            <person name="Brurberg M.B."/>
        </authorList>
    </citation>
    <scope>NUCLEOTIDE SEQUENCE [LARGE SCALE GENOMIC DNA]</scope>
    <source>
        <strain evidence="2 3">10300</strain>
    </source>
</reference>
<dbReference type="Proteomes" id="UP000251314">
    <property type="component" value="Unassembled WGS sequence"/>
</dbReference>
<keyword evidence="3" id="KW-1185">Reference proteome</keyword>
<evidence type="ECO:0000313" key="2">
    <source>
        <dbReference type="EMBL" id="RAW28186.1"/>
    </source>
</evidence>
<dbReference type="AlphaFoldDB" id="A0A329RX96"/>
<feature type="region of interest" description="Disordered" evidence="1">
    <location>
        <begin position="1"/>
        <end position="81"/>
    </location>
</feature>
<evidence type="ECO:0000256" key="1">
    <source>
        <dbReference type="SAM" id="MobiDB-lite"/>
    </source>
</evidence>
<dbReference type="EMBL" id="MJFZ01000507">
    <property type="protein sequence ID" value="RAW28186.1"/>
    <property type="molecule type" value="Genomic_DNA"/>
</dbReference>
<sequence>MTTQTTSDATSSPIRRRPGPDNIPPLVRTSKRAESRGAIGAALADARKGKKKATKWAAASNTTSTGREKPEEGEGDASDQELEYKVAPSMPMRTNVLHKNIRKEQDAWRCLVLDVNLLEQ</sequence>
<proteinExistence type="predicted"/>
<comment type="caution">
    <text evidence="2">The sequence shown here is derived from an EMBL/GenBank/DDBJ whole genome shotgun (WGS) entry which is preliminary data.</text>
</comment>
<protein>
    <submittedName>
        <fullName evidence="2">Uncharacterized protein</fullName>
    </submittedName>
</protein>
<feature type="compositionally biased region" description="Polar residues" evidence="1">
    <location>
        <begin position="1"/>
        <end position="13"/>
    </location>
</feature>
<evidence type="ECO:0000313" key="3">
    <source>
        <dbReference type="Proteomes" id="UP000251314"/>
    </source>
</evidence>
<gene>
    <name evidence="2" type="ORF">PC110_g15423</name>
</gene>
<organism evidence="2 3">
    <name type="scientific">Phytophthora cactorum</name>
    <dbReference type="NCBI Taxonomy" id="29920"/>
    <lineage>
        <taxon>Eukaryota</taxon>
        <taxon>Sar</taxon>
        <taxon>Stramenopiles</taxon>
        <taxon>Oomycota</taxon>
        <taxon>Peronosporomycetes</taxon>
        <taxon>Peronosporales</taxon>
        <taxon>Peronosporaceae</taxon>
        <taxon>Phytophthora</taxon>
    </lineage>
</organism>